<protein>
    <recommendedName>
        <fullName evidence="3">DUF4265 domain-containing protein</fullName>
    </recommendedName>
</protein>
<dbReference type="RefSeq" id="WP_173810004.1">
    <property type="nucleotide sequence ID" value="NZ_JABSNP010000008.1"/>
</dbReference>
<sequence>MKNGCVKFEGTSEYDGSCSFTVTIVTHDTSASADFWDYTDAFQDFGRALVDFPINSEQKVIFQSGKDDGTSYPFFLLEAYCISPLGDSALRVVVDNKEPLPRKRRVEFSILAEAASLNELGRKLVSWQIAEENTIDWEAQTS</sequence>
<dbReference type="EMBL" id="JABSNP010000008">
    <property type="protein sequence ID" value="NRT19273.1"/>
    <property type="molecule type" value="Genomic_DNA"/>
</dbReference>
<organism evidence="1 2">
    <name type="scientific">Hymenobacter caeli</name>
    <dbReference type="NCBI Taxonomy" id="2735894"/>
    <lineage>
        <taxon>Bacteria</taxon>
        <taxon>Pseudomonadati</taxon>
        <taxon>Bacteroidota</taxon>
        <taxon>Cytophagia</taxon>
        <taxon>Cytophagales</taxon>
        <taxon>Hymenobacteraceae</taxon>
        <taxon>Hymenobacter</taxon>
    </lineage>
</organism>
<keyword evidence="2" id="KW-1185">Reference proteome</keyword>
<evidence type="ECO:0000313" key="2">
    <source>
        <dbReference type="Proteomes" id="UP000779507"/>
    </source>
</evidence>
<evidence type="ECO:0008006" key="3">
    <source>
        <dbReference type="Google" id="ProtNLM"/>
    </source>
</evidence>
<evidence type="ECO:0000313" key="1">
    <source>
        <dbReference type="EMBL" id="NRT19273.1"/>
    </source>
</evidence>
<gene>
    <name evidence="1" type="ORF">HNP98_002097</name>
</gene>
<dbReference type="Proteomes" id="UP000779507">
    <property type="component" value="Unassembled WGS sequence"/>
</dbReference>
<proteinExistence type="predicted"/>
<accession>A0ABX2FQ24</accession>
<comment type="caution">
    <text evidence="1">The sequence shown here is derived from an EMBL/GenBank/DDBJ whole genome shotgun (WGS) entry which is preliminary data.</text>
</comment>
<reference evidence="1 2" key="1">
    <citation type="submission" date="2020-05" db="EMBL/GenBank/DDBJ databases">
        <title>Genomic Encyclopedia of Type Strains, Phase IV (KMG-V): Genome sequencing to study the core and pangenomes of soil and plant-associated prokaryotes.</title>
        <authorList>
            <person name="Whitman W."/>
        </authorList>
    </citation>
    <scope>NUCLEOTIDE SEQUENCE [LARGE SCALE GENOMIC DNA]</scope>
    <source>
        <strain evidence="1 2">9A</strain>
    </source>
</reference>
<name>A0ABX2FQ24_9BACT</name>